<dbReference type="Proteomes" id="UP000183509">
    <property type="component" value="Unassembled WGS sequence"/>
</dbReference>
<dbReference type="NCBIfam" id="TIGR02385">
    <property type="entry name" value="RelE_StbE"/>
    <property type="match status" value="1"/>
</dbReference>
<comment type="similarity">
    <text evidence="1">Belongs to the RelE toxin family.</text>
</comment>
<dbReference type="PANTHER" id="PTHR35601:SF1">
    <property type="entry name" value="TOXIN RELE"/>
    <property type="match status" value="1"/>
</dbReference>
<reference evidence="5 6" key="1">
    <citation type="submission" date="2016-04" db="EMBL/GenBank/DDBJ databases">
        <authorList>
            <person name="Millard A."/>
        </authorList>
    </citation>
    <scope>NUCLEOTIDE SEQUENCE [LARGE SCALE GENOMIC DNA]</scope>
    <source>
        <strain evidence="5">Isolate 22</strain>
    </source>
</reference>
<keyword evidence="4" id="KW-0614">Plasmid</keyword>
<protein>
    <submittedName>
        <fullName evidence="5">Plasmid stabilization system protein</fullName>
    </submittedName>
    <submittedName>
        <fullName evidence="4">Type II toxin-antitoxin system RelE/ParE family toxin</fullName>
    </submittedName>
</protein>
<dbReference type="EMBL" id="QHGU01000012">
    <property type="protein sequence ID" value="PZM56474.1"/>
    <property type="molecule type" value="Genomic_DNA"/>
</dbReference>
<reference evidence="4" key="3">
    <citation type="journal article" date="2020" name="J. Antimicrob. Chemother.">
        <title>Tandem amplification of the vanM gene cluster drives vancomycin resistance in vancomycin-variable enterococci.</title>
        <authorList>
            <person name="Sun L."/>
            <person name="Chen Y."/>
            <person name="Hua X."/>
            <person name="Chen Y."/>
            <person name="Hong J."/>
            <person name="Wu X."/>
            <person name="Jiang Y."/>
            <person name="van Schaik W."/>
            <person name="Qu T."/>
            <person name="Yu Y."/>
        </authorList>
    </citation>
    <scope>NUCLEOTIDE SEQUENCE [LARGE SCALE GENOMIC DNA]</scope>
    <source>
        <strain evidence="4">ZY2</strain>
        <plasmid evidence="4">pZY2</plasmid>
    </source>
</reference>
<proteinExistence type="inferred from homology"/>
<gene>
    <name evidence="3" type="ORF">DKP91_03740</name>
    <name evidence="5" type="ORF">DTPHA_602656</name>
    <name evidence="4" type="ORF">FCF09_14455</name>
</gene>
<evidence type="ECO:0000313" key="3">
    <source>
        <dbReference type="EMBL" id="PZM56474.1"/>
    </source>
</evidence>
<dbReference type="SMR" id="A0A1A7STW7"/>
<keyword evidence="2" id="KW-1277">Toxin-antitoxin system</keyword>
<dbReference type="Proteomes" id="UP000249070">
    <property type="component" value="Unassembled WGS sequence"/>
</dbReference>
<evidence type="ECO:0000256" key="1">
    <source>
        <dbReference type="ARBA" id="ARBA00006226"/>
    </source>
</evidence>
<dbReference type="InterPro" id="IPR035093">
    <property type="entry name" value="RelE/ParE_toxin_dom_sf"/>
</dbReference>
<accession>A0A1A7STW7</accession>
<dbReference type="RefSeq" id="WP_010729835.1">
    <property type="nucleotide sequence ID" value="NZ_AP022343.1"/>
</dbReference>
<dbReference type="EMBL" id="FKLM01000071">
    <property type="protein sequence ID" value="SAM53000.1"/>
    <property type="molecule type" value="Genomic_DNA"/>
</dbReference>
<name>A0A1A7STW7_ENTFC</name>
<dbReference type="AlphaFoldDB" id="A0A1A7STW7"/>
<dbReference type="Gene3D" id="3.30.2310.20">
    <property type="entry name" value="RelE-like"/>
    <property type="match status" value="1"/>
</dbReference>
<evidence type="ECO:0000313" key="5">
    <source>
        <dbReference type="EMBL" id="SAM53000.1"/>
    </source>
</evidence>
<dbReference type="InterPro" id="IPR007712">
    <property type="entry name" value="RelE/ParE_toxin"/>
</dbReference>
<dbReference type="EMBL" id="CP039730">
    <property type="protein sequence ID" value="QHT44879.1"/>
    <property type="molecule type" value="Genomic_DNA"/>
</dbReference>
<sequence length="88" mass="10325">MTYQVRYEREAQKALKKMDKFQAKVILNWIEKNLVGTDDPRKHGKGLTANKSGYWRYRVGAYRIIADISEHEVTILILSIGHRSEVYK</sequence>
<evidence type="ECO:0000313" key="7">
    <source>
        <dbReference type="Proteomes" id="UP000249070"/>
    </source>
</evidence>
<dbReference type="SUPFAM" id="SSF143011">
    <property type="entry name" value="RelE-like"/>
    <property type="match status" value="1"/>
</dbReference>
<dbReference type="GeneID" id="66455833"/>
<geneLocation type="plasmid" evidence="4">
    <name>pZY2</name>
</geneLocation>
<evidence type="ECO:0000313" key="4">
    <source>
        <dbReference type="EMBL" id="QHT44879.1"/>
    </source>
</evidence>
<evidence type="ECO:0000313" key="6">
    <source>
        <dbReference type="Proteomes" id="UP000183509"/>
    </source>
</evidence>
<dbReference type="Pfam" id="PF05016">
    <property type="entry name" value="ParE_toxin"/>
    <property type="match status" value="1"/>
</dbReference>
<dbReference type="PANTHER" id="PTHR35601">
    <property type="entry name" value="TOXIN RELE"/>
    <property type="match status" value="1"/>
</dbReference>
<reference evidence="3 7" key="2">
    <citation type="submission" date="2018-05" db="EMBL/GenBank/DDBJ databases">
        <title>Vancomycin-resistant Enterococcus faecium strain from Chelyabinsk, Russia.</title>
        <authorList>
            <person name="Gostev V."/>
            <person name="Goncharov A."/>
            <person name="Kolodzhieva V."/>
            <person name="Suvorov A."/>
            <person name="Sidorenko S."/>
            <person name="Zueva L."/>
        </authorList>
    </citation>
    <scope>NUCLEOTIDE SEQUENCE [LARGE SCALE GENOMIC DNA]</scope>
    <source>
        <strain evidence="3 7">20</strain>
    </source>
</reference>
<evidence type="ECO:0000256" key="2">
    <source>
        <dbReference type="ARBA" id="ARBA00022649"/>
    </source>
</evidence>
<organism evidence="4">
    <name type="scientific">Enterococcus faecium</name>
    <name type="common">Streptococcus faecium</name>
    <dbReference type="NCBI Taxonomy" id="1352"/>
    <lineage>
        <taxon>Bacteria</taxon>
        <taxon>Bacillati</taxon>
        <taxon>Bacillota</taxon>
        <taxon>Bacilli</taxon>
        <taxon>Lactobacillales</taxon>
        <taxon>Enterococcaceae</taxon>
        <taxon>Enterococcus</taxon>
    </lineage>
</organism>